<evidence type="ECO:0000256" key="3">
    <source>
        <dbReference type="ARBA" id="ARBA00022989"/>
    </source>
</evidence>
<feature type="transmembrane region" description="Helical" evidence="7">
    <location>
        <begin position="285"/>
        <end position="305"/>
    </location>
</feature>
<feature type="coiled-coil region" evidence="5">
    <location>
        <begin position="122"/>
        <end position="149"/>
    </location>
</feature>
<dbReference type="Proteomes" id="UP001515500">
    <property type="component" value="Chromosome 10"/>
</dbReference>
<evidence type="ECO:0000313" key="10">
    <source>
        <dbReference type="Proteomes" id="UP001515500"/>
    </source>
</evidence>
<evidence type="ECO:0000256" key="2">
    <source>
        <dbReference type="ARBA" id="ARBA00022692"/>
    </source>
</evidence>
<dbReference type="PANTHER" id="PTHR47652">
    <property type="entry name" value="MITOCHONDRIAL IMPORT INNER MEMBRANE TRANSLOCASE SUBUNIT TIM44"/>
    <property type="match status" value="1"/>
</dbReference>
<evidence type="ECO:0000259" key="9">
    <source>
        <dbReference type="Pfam" id="PF13664"/>
    </source>
</evidence>
<sequence>MMNILALSLIIATLVGAGVWSPPPSEPHHLVREGSRVIVVEYERQVDDDHSSSSSPHKLIQEAKDKFKEASSLLPNLGQGLSTPSEIQSSSTDLDTNALSAATKSAMDDTKEAVESLVHKGKEKVEQTKNTLKNTAEKVKEKAENVMHEGKNRMEDKAGNFIHKAEKKKIEETKNVGEEMKKDALEIVRRSKRLVCNACSYVVTPETVKKVAKVVHLFGFSMAYGTSVWVTFVSSYLLSRALPRQQFAVVQSRIYPVYFRVVAGDVVVVLIAHLVENGWKNRVEMLQGCCLLVVLVLVLVNMLFFEPKATKLMFERMKMEREEGRGRDIDDTVSEPILTSSPATATAATTRVSPGAVRMEEAMKSRMAYLTKKLKKLNTYSSLLNVIGLMALTSHLVHLASYAHLTC</sequence>
<keyword evidence="4 7" id="KW-0472">Membrane</keyword>
<feature type="region of interest" description="Disordered" evidence="6">
    <location>
        <begin position="74"/>
        <end position="94"/>
    </location>
</feature>
<evidence type="ECO:0000256" key="1">
    <source>
        <dbReference type="ARBA" id="ARBA00004370"/>
    </source>
</evidence>
<evidence type="ECO:0000256" key="8">
    <source>
        <dbReference type="SAM" id="SignalP"/>
    </source>
</evidence>
<name>A0AB40C333_DIOCR</name>
<accession>A0AB40C333</accession>
<feature type="transmembrane region" description="Helical" evidence="7">
    <location>
        <begin position="382"/>
        <end position="405"/>
    </location>
</feature>
<evidence type="ECO:0000256" key="5">
    <source>
        <dbReference type="SAM" id="Coils"/>
    </source>
</evidence>
<dbReference type="GeneID" id="120270758"/>
<organism evidence="10 11">
    <name type="scientific">Dioscorea cayennensis subsp. rotundata</name>
    <name type="common">White Guinea yam</name>
    <name type="synonym">Dioscorea rotundata</name>
    <dbReference type="NCBI Taxonomy" id="55577"/>
    <lineage>
        <taxon>Eukaryota</taxon>
        <taxon>Viridiplantae</taxon>
        <taxon>Streptophyta</taxon>
        <taxon>Embryophyta</taxon>
        <taxon>Tracheophyta</taxon>
        <taxon>Spermatophyta</taxon>
        <taxon>Magnoliopsida</taxon>
        <taxon>Liliopsida</taxon>
        <taxon>Dioscoreales</taxon>
        <taxon>Dioscoreaceae</taxon>
        <taxon>Dioscorea</taxon>
    </lineage>
</organism>
<feature type="compositionally biased region" description="Polar residues" evidence="6">
    <location>
        <begin position="79"/>
        <end position="94"/>
    </location>
</feature>
<dbReference type="AlphaFoldDB" id="A0AB40C333"/>
<feature type="transmembrane region" description="Helical" evidence="7">
    <location>
        <begin position="214"/>
        <end position="237"/>
    </location>
</feature>
<dbReference type="InterPro" id="IPR025423">
    <property type="entry name" value="TMEM205-like"/>
</dbReference>
<keyword evidence="10" id="KW-1185">Reference proteome</keyword>
<keyword evidence="8" id="KW-0732">Signal</keyword>
<gene>
    <name evidence="11" type="primary">LOC120270758</name>
</gene>
<dbReference type="RefSeq" id="XP_039133764.1">
    <property type="nucleotide sequence ID" value="XM_039277830.1"/>
</dbReference>
<feature type="transmembrane region" description="Helical" evidence="7">
    <location>
        <begin position="257"/>
        <end position="279"/>
    </location>
</feature>
<evidence type="ECO:0000256" key="4">
    <source>
        <dbReference type="ARBA" id="ARBA00023136"/>
    </source>
</evidence>
<feature type="domain" description="TMEM205-like" evidence="9">
    <location>
        <begin position="219"/>
        <end position="317"/>
    </location>
</feature>
<feature type="signal peptide" evidence="8">
    <location>
        <begin position="1"/>
        <end position="17"/>
    </location>
</feature>
<keyword evidence="2 7" id="KW-0812">Transmembrane</keyword>
<evidence type="ECO:0000256" key="7">
    <source>
        <dbReference type="SAM" id="Phobius"/>
    </source>
</evidence>
<evidence type="ECO:0000256" key="6">
    <source>
        <dbReference type="SAM" id="MobiDB-lite"/>
    </source>
</evidence>
<keyword evidence="3 7" id="KW-1133">Transmembrane helix</keyword>
<proteinExistence type="predicted"/>
<protein>
    <submittedName>
        <fullName evidence="11">Uncharacterized protein LOC120270758</fullName>
    </submittedName>
</protein>
<dbReference type="PANTHER" id="PTHR47652:SF3">
    <property type="entry name" value="MITOCHONDRIAL IMPORT INNER MEMBRANE TRANSLOCASE SUBUNIT TIM44"/>
    <property type="match status" value="1"/>
</dbReference>
<keyword evidence="5" id="KW-0175">Coiled coil</keyword>
<dbReference type="GO" id="GO:0016020">
    <property type="term" value="C:membrane"/>
    <property type="evidence" value="ECO:0007669"/>
    <property type="project" value="UniProtKB-SubCell"/>
</dbReference>
<reference evidence="11" key="1">
    <citation type="submission" date="2025-08" db="UniProtKB">
        <authorList>
            <consortium name="RefSeq"/>
        </authorList>
    </citation>
    <scope>IDENTIFICATION</scope>
</reference>
<comment type="subcellular location">
    <subcellularLocation>
        <location evidence="1">Membrane</location>
    </subcellularLocation>
</comment>
<dbReference type="Pfam" id="PF13664">
    <property type="entry name" value="DUF4149"/>
    <property type="match status" value="1"/>
</dbReference>
<feature type="chain" id="PRO_5044229064" evidence="8">
    <location>
        <begin position="18"/>
        <end position="407"/>
    </location>
</feature>
<evidence type="ECO:0000313" key="11">
    <source>
        <dbReference type="RefSeq" id="XP_039133764.1"/>
    </source>
</evidence>